<proteinExistence type="predicted"/>
<dbReference type="RefSeq" id="WP_009602962.1">
    <property type="nucleotide sequence ID" value="NZ_AEIU01000099.1"/>
</dbReference>
<comment type="caution">
    <text evidence="1">The sequence shown here is derived from an EMBL/GenBank/DDBJ whole genome shotgun (WGS) entry which is preliminary data.</text>
</comment>
<dbReference type="Proteomes" id="UP000002943">
    <property type="component" value="Unassembled WGS sequence"/>
</dbReference>
<dbReference type="EMBL" id="AEIU01000099">
    <property type="protein sequence ID" value="EFP95196.1"/>
    <property type="molecule type" value="Genomic_DNA"/>
</dbReference>
<accession>E3BP64</accession>
<organism evidence="1 2">
    <name type="scientific">Vibrio caribbeanicus ATCC BAA-2122</name>
    <dbReference type="NCBI Taxonomy" id="796620"/>
    <lineage>
        <taxon>Bacteria</taxon>
        <taxon>Pseudomonadati</taxon>
        <taxon>Pseudomonadota</taxon>
        <taxon>Gammaproteobacteria</taxon>
        <taxon>Vibrionales</taxon>
        <taxon>Vibrionaceae</taxon>
        <taxon>Vibrio</taxon>
    </lineage>
</organism>
<reference evidence="1 2" key="1">
    <citation type="journal article" date="2012" name="Int. J. Syst. Evol. Microbiol.">
        <title>Vibrio caribbeanicus sp. nov., isolated from the marine sponge Scleritoderma cyanea.</title>
        <authorList>
            <person name="Hoffmann M."/>
            <person name="Monday S.R."/>
            <person name="Allard M.W."/>
            <person name="Strain E.A."/>
            <person name="Whittaker P."/>
            <person name="Naum M."/>
            <person name="McCarthy P.J."/>
            <person name="Lopez J.V."/>
            <person name="Fischer M."/>
            <person name="Brown E.W."/>
        </authorList>
    </citation>
    <scope>NUCLEOTIDE SEQUENCE [LARGE SCALE GENOMIC DNA]</scope>
    <source>
        <strain evidence="1 2">ATCC BAA-2122</strain>
    </source>
</reference>
<evidence type="ECO:0000313" key="1">
    <source>
        <dbReference type="EMBL" id="EFP95196.1"/>
    </source>
</evidence>
<name>E3BP64_9VIBR</name>
<evidence type="ECO:0000313" key="2">
    <source>
        <dbReference type="Proteomes" id="UP000002943"/>
    </source>
</evidence>
<protein>
    <submittedName>
        <fullName evidence="1">Uncharacterized protein</fullName>
    </submittedName>
</protein>
<gene>
    <name evidence="1" type="ORF">VIBC2010_19505</name>
</gene>
<dbReference type="STRING" id="796620.VIBC2010_19505"/>
<sequence length="173" mass="19916">MKKILLIAMLFFLGTFRSFAGYKVLDIPKLSEYINSCSISEMGVCIDKALYLDKSNAILIKIIFHNNEIGKNDRDPKLVLELGMLSYLLLFNKEVSEKYNTHQNKSFFDLEIDSLGQNNVLILGKVISDKGNYVGYYGIDNKTGYLFHNISNNFDDALDFYIERYPNKEPKNK</sequence>
<dbReference type="AlphaFoldDB" id="E3BP64"/>
<keyword evidence="2" id="KW-1185">Reference proteome</keyword>